<name>A0ABR2TIG3_9ROSI</name>
<keyword evidence="2" id="KW-1185">Reference proteome</keyword>
<comment type="caution">
    <text evidence="1">The sequence shown here is derived from an EMBL/GenBank/DDBJ whole genome shotgun (WGS) entry which is preliminary data.</text>
</comment>
<dbReference type="Proteomes" id="UP001396334">
    <property type="component" value="Unassembled WGS sequence"/>
</dbReference>
<evidence type="ECO:0000313" key="2">
    <source>
        <dbReference type="Proteomes" id="UP001396334"/>
    </source>
</evidence>
<proteinExistence type="predicted"/>
<dbReference type="InterPro" id="IPR049942">
    <property type="entry name" value="DML1/Misato"/>
</dbReference>
<evidence type="ECO:0000313" key="1">
    <source>
        <dbReference type="EMBL" id="KAK9036938.1"/>
    </source>
</evidence>
<dbReference type="PANTHER" id="PTHR13391:SF0">
    <property type="entry name" value="PROTEIN MISATO HOMOLOG 1"/>
    <property type="match status" value="1"/>
</dbReference>
<organism evidence="1 2">
    <name type="scientific">Hibiscus sabdariffa</name>
    <name type="common">roselle</name>
    <dbReference type="NCBI Taxonomy" id="183260"/>
    <lineage>
        <taxon>Eukaryota</taxon>
        <taxon>Viridiplantae</taxon>
        <taxon>Streptophyta</taxon>
        <taxon>Embryophyta</taxon>
        <taxon>Tracheophyta</taxon>
        <taxon>Spermatophyta</taxon>
        <taxon>Magnoliopsida</taxon>
        <taxon>eudicotyledons</taxon>
        <taxon>Gunneridae</taxon>
        <taxon>Pentapetalae</taxon>
        <taxon>rosids</taxon>
        <taxon>malvids</taxon>
        <taxon>Malvales</taxon>
        <taxon>Malvaceae</taxon>
        <taxon>Malvoideae</taxon>
        <taxon>Hibiscus</taxon>
    </lineage>
</organism>
<accession>A0ABR2TIG3</accession>
<gene>
    <name evidence="1" type="ORF">V6N11_021861</name>
</gene>
<dbReference type="PANTHER" id="PTHR13391">
    <property type="entry name" value="MITOCHONDRIAL DISTRIBUTION REGULATOR MISATO"/>
    <property type="match status" value="1"/>
</dbReference>
<protein>
    <submittedName>
        <fullName evidence="1">Uncharacterized protein</fullName>
    </submittedName>
</protein>
<sequence length="100" mass="10875">MNLSSMKQKVVRDLHDAVSFSRLSSFCKLIVPVGLPFLSRSKASTFLNIKDESPYHCSVVYVAALHSTSLPFRMEALGPTADSSDVCGAVDVNGVCNRPR</sequence>
<dbReference type="EMBL" id="JBBPBN010000005">
    <property type="protein sequence ID" value="KAK9036938.1"/>
    <property type="molecule type" value="Genomic_DNA"/>
</dbReference>
<reference evidence="1 2" key="1">
    <citation type="journal article" date="2024" name="G3 (Bethesda)">
        <title>Genome assembly of Hibiscus sabdariffa L. provides insights into metabolisms of medicinal natural products.</title>
        <authorList>
            <person name="Kim T."/>
        </authorList>
    </citation>
    <scope>NUCLEOTIDE SEQUENCE [LARGE SCALE GENOMIC DNA]</scope>
    <source>
        <strain evidence="1">TK-2024</strain>
        <tissue evidence="1">Old leaves</tissue>
    </source>
</reference>